<reference evidence="2 3" key="1">
    <citation type="submission" date="2017-11" db="EMBL/GenBank/DDBJ databases">
        <title>Draft genome sequence of Rhizobiales bacterium SY3-13.</title>
        <authorList>
            <person name="Sun C."/>
        </authorList>
    </citation>
    <scope>NUCLEOTIDE SEQUENCE [LARGE SCALE GENOMIC DNA]</scope>
    <source>
        <strain evidence="2 3">SY3-13</strain>
    </source>
</reference>
<sequence length="264" mass="29022">MKEKKMRSWKAALAAGLALIGPAAGAWAQEAAADRPRFSFADMTVEEAIAAPETDLEIVRRPRIAVREVVGVPVRDVRGIGTWRTTLDRVHRLSRAADLDEAALVRALESSADTLPAPYLMEISRRLVAAEAPREGLYWFALGELRTVYDALRCADESVRPNIAATLIELHPVTEEARITAIKHGALYVEALETARDSDALFASRASPWWICSSGLAAMDAARDGRAVGRDDWLKPESAWPAARQATLRHADHRIRNTVVRVGE</sequence>
<protein>
    <submittedName>
        <fullName evidence="2">Uncharacterized protein</fullName>
    </submittedName>
</protein>
<keyword evidence="1" id="KW-0732">Signal</keyword>
<dbReference type="Proteomes" id="UP000229498">
    <property type="component" value="Unassembled WGS sequence"/>
</dbReference>
<evidence type="ECO:0000313" key="2">
    <source>
        <dbReference type="EMBL" id="PJK30615.1"/>
    </source>
</evidence>
<name>A0A2M9G4G9_9PROT</name>
<dbReference type="AlphaFoldDB" id="A0A2M9G4G9"/>
<dbReference type="OrthoDB" id="7597060at2"/>
<dbReference type="EMBL" id="PHIG01000025">
    <property type="protein sequence ID" value="PJK30615.1"/>
    <property type="molecule type" value="Genomic_DNA"/>
</dbReference>
<comment type="caution">
    <text evidence="2">The sequence shown here is derived from an EMBL/GenBank/DDBJ whole genome shotgun (WGS) entry which is preliminary data.</text>
</comment>
<feature type="signal peptide" evidence="1">
    <location>
        <begin position="1"/>
        <end position="28"/>
    </location>
</feature>
<organism evidence="2 3">
    <name type="scientific">Minwuia thermotolerans</name>
    <dbReference type="NCBI Taxonomy" id="2056226"/>
    <lineage>
        <taxon>Bacteria</taxon>
        <taxon>Pseudomonadati</taxon>
        <taxon>Pseudomonadota</taxon>
        <taxon>Alphaproteobacteria</taxon>
        <taxon>Minwuiales</taxon>
        <taxon>Minwuiaceae</taxon>
        <taxon>Minwuia</taxon>
    </lineage>
</organism>
<evidence type="ECO:0000313" key="3">
    <source>
        <dbReference type="Proteomes" id="UP000229498"/>
    </source>
</evidence>
<keyword evidence="3" id="KW-1185">Reference proteome</keyword>
<gene>
    <name evidence="2" type="ORF">CVT23_06640</name>
</gene>
<feature type="chain" id="PRO_5014734707" evidence="1">
    <location>
        <begin position="29"/>
        <end position="264"/>
    </location>
</feature>
<dbReference type="RefSeq" id="WP_109792715.1">
    <property type="nucleotide sequence ID" value="NZ_PHIG01000025.1"/>
</dbReference>
<accession>A0A2M9G4G9</accession>
<proteinExistence type="predicted"/>
<evidence type="ECO:0000256" key="1">
    <source>
        <dbReference type="SAM" id="SignalP"/>
    </source>
</evidence>